<evidence type="ECO:0000313" key="11">
    <source>
        <dbReference type="EMBL" id="SPD04089.1"/>
    </source>
</evidence>
<dbReference type="GO" id="GO:0031380">
    <property type="term" value="C:nuclear RNA-directed RNA polymerase complex"/>
    <property type="evidence" value="ECO:0007669"/>
    <property type="project" value="TreeGrafter"/>
</dbReference>
<comment type="catalytic activity">
    <reaction evidence="7 8">
        <text>RNA(n) + a ribonucleoside 5'-triphosphate = RNA(n+1) + diphosphate</text>
        <dbReference type="Rhea" id="RHEA:21248"/>
        <dbReference type="Rhea" id="RHEA-COMP:14527"/>
        <dbReference type="Rhea" id="RHEA-COMP:17342"/>
        <dbReference type="ChEBI" id="CHEBI:33019"/>
        <dbReference type="ChEBI" id="CHEBI:61557"/>
        <dbReference type="ChEBI" id="CHEBI:140395"/>
        <dbReference type="EC" id="2.7.7.48"/>
    </reaction>
</comment>
<dbReference type="GO" id="GO:0030422">
    <property type="term" value="P:siRNA processing"/>
    <property type="evidence" value="ECO:0007669"/>
    <property type="project" value="TreeGrafter"/>
</dbReference>
<keyword evidence="5 8" id="KW-0694">RNA-binding</keyword>
<keyword evidence="3 8" id="KW-0808">Transferase</keyword>
<evidence type="ECO:0000256" key="3">
    <source>
        <dbReference type="ARBA" id="ARBA00022679"/>
    </source>
</evidence>
<dbReference type="Pfam" id="PF05183">
    <property type="entry name" value="RdRP"/>
    <property type="match status" value="1"/>
</dbReference>
<evidence type="ECO:0000256" key="8">
    <source>
        <dbReference type="RuleBase" id="RU363098"/>
    </source>
</evidence>
<keyword evidence="6 8" id="KW-0943">RNA-mediated gene silencing</keyword>
<evidence type="ECO:0000259" key="10">
    <source>
        <dbReference type="Pfam" id="PF26253"/>
    </source>
</evidence>
<evidence type="ECO:0000256" key="4">
    <source>
        <dbReference type="ARBA" id="ARBA00022695"/>
    </source>
</evidence>
<proteinExistence type="inferred from homology"/>
<evidence type="ECO:0000256" key="7">
    <source>
        <dbReference type="ARBA" id="ARBA00048744"/>
    </source>
</evidence>
<dbReference type="GO" id="GO:0003723">
    <property type="term" value="F:RNA binding"/>
    <property type="evidence" value="ECO:0007669"/>
    <property type="project" value="UniProtKB-KW"/>
</dbReference>
<dbReference type="PANTHER" id="PTHR23079:SF1">
    <property type="entry name" value="RNA-DEPENDENT RNA POLYMERASE 1"/>
    <property type="match status" value="1"/>
</dbReference>
<comment type="function">
    <text evidence="8">Probably involved in the RNA silencing pathway and required for the generation of small interfering RNAs (siRNAs).</text>
</comment>
<evidence type="ECO:0000256" key="1">
    <source>
        <dbReference type="ARBA" id="ARBA00005762"/>
    </source>
</evidence>
<evidence type="ECO:0000256" key="2">
    <source>
        <dbReference type="ARBA" id="ARBA00022484"/>
    </source>
</evidence>
<gene>
    <name evidence="11" type="ORF">FSB_LOCUS31971</name>
</gene>
<dbReference type="AlphaFoldDB" id="A0A2N9GXJ6"/>
<dbReference type="InterPro" id="IPR058752">
    <property type="entry name" value="RDRP_C_head"/>
</dbReference>
<dbReference type="PANTHER" id="PTHR23079">
    <property type="entry name" value="RNA-DEPENDENT RNA POLYMERASE"/>
    <property type="match status" value="1"/>
</dbReference>
<dbReference type="EMBL" id="OIVN01002491">
    <property type="protein sequence ID" value="SPD04089.1"/>
    <property type="molecule type" value="Genomic_DNA"/>
</dbReference>
<dbReference type="InterPro" id="IPR007855">
    <property type="entry name" value="RDRP"/>
</dbReference>
<dbReference type="Pfam" id="PF26253">
    <property type="entry name" value="RdRP_head"/>
    <property type="match status" value="1"/>
</dbReference>
<accession>A0A2N9GXJ6</accession>
<sequence length="454" mass="52137">MFPGESTKVLKEMLLCGYEPDAEPFLSMMLQTIRASKLMELRFKSRIFIPNGRCMMGCLDETRTLKYGQVFVQISRTSRLHRNNFSHVFRTSTSNPDNLIFEGKVVVAKNPCLYPGDVRVLKAVNVPALHHMVDCVVFPQKGKRPHPNECSGSDLDGDMYFVCWDPDLIPPKEIPSMEYIGAKPMPLDHDVTIEEVQEYFTNCIVHDNLGIIDNAHTAFADKERLGAMSPKCIELAELHSIAVDYPKSGIAAEIPHHLRVKVYPDFMEKSDKPTYESKRVIGKLFRGVKEIASHTSPVNTLTPDVAKQSYDPDMEVDGFKDYISDAFKYRSEYDYKLRNLMDYYGIETEAEILSGNILKTSKLFDRRRDLEAINYAVMALRKEARTWFNKGSESDSDTDIVYAKASACYHVTYHYSYWGRYNEGRDRAHFLSFPWCVFDKLIQIKKEKVSNRTV</sequence>
<dbReference type="InterPro" id="IPR057596">
    <property type="entry name" value="RDRP_core"/>
</dbReference>
<reference evidence="11" key="1">
    <citation type="submission" date="2018-02" db="EMBL/GenBank/DDBJ databases">
        <authorList>
            <person name="Cohen D.B."/>
            <person name="Kent A.D."/>
        </authorList>
    </citation>
    <scope>NUCLEOTIDE SEQUENCE</scope>
</reference>
<comment type="similarity">
    <text evidence="1 8">Belongs to the RdRP family.</text>
</comment>
<organism evidence="11">
    <name type="scientific">Fagus sylvatica</name>
    <name type="common">Beechnut</name>
    <dbReference type="NCBI Taxonomy" id="28930"/>
    <lineage>
        <taxon>Eukaryota</taxon>
        <taxon>Viridiplantae</taxon>
        <taxon>Streptophyta</taxon>
        <taxon>Embryophyta</taxon>
        <taxon>Tracheophyta</taxon>
        <taxon>Spermatophyta</taxon>
        <taxon>Magnoliopsida</taxon>
        <taxon>eudicotyledons</taxon>
        <taxon>Gunneridae</taxon>
        <taxon>Pentapetalae</taxon>
        <taxon>rosids</taxon>
        <taxon>fabids</taxon>
        <taxon>Fagales</taxon>
        <taxon>Fagaceae</taxon>
        <taxon>Fagus</taxon>
    </lineage>
</organism>
<keyword evidence="2 8" id="KW-0696">RNA-directed RNA polymerase</keyword>
<evidence type="ECO:0000256" key="5">
    <source>
        <dbReference type="ARBA" id="ARBA00022884"/>
    </source>
</evidence>
<name>A0A2N9GXJ6_FAGSY</name>
<evidence type="ECO:0000259" key="9">
    <source>
        <dbReference type="Pfam" id="PF05183"/>
    </source>
</evidence>
<feature type="domain" description="RDRP core" evidence="9">
    <location>
        <begin position="3"/>
        <end position="287"/>
    </location>
</feature>
<dbReference type="GO" id="GO:0003968">
    <property type="term" value="F:RNA-directed RNA polymerase activity"/>
    <property type="evidence" value="ECO:0007669"/>
    <property type="project" value="UniProtKB-KW"/>
</dbReference>
<protein>
    <recommendedName>
        <fullName evidence="8">RNA-dependent RNA polymerase</fullName>
        <ecNumber evidence="8">2.7.7.48</ecNumber>
    </recommendedName>
</protein>
<dbReference type="EC" id="2.7.7.48" evidence="8"/>
<keyword evidence="4 8" id="KW-0548">Nucleotidyltransferase</keyword>
<feature type="domain" description="RDRP C-terminal head" evidence="10">
    <location>
        <begin position="309"/>
        <end position="448"/>
    </location>
</feature>
<evidence type="ECO:0000256" key="6">
    <source>
        <dbReference type="ARBA" id="ARBA00023158"/>
    </source>
</evidence>